<dbReference type="InterPro" id="IPR006143">
    <property type="entry name" value="RND_pump_MFP"/>
</dbReference>
<dbReference type="EMBL" id="AATQ01000001">
    <property type="protein sequence ID" value="EAU48444.1"/>
    <property type="molecule type" value="Genomic_DNA"/>
</dbReference>
<dbReference type="NCBIfam" id="TIGR01730">
    <property type="entry name" value="RND_mfp"/>
    <property type="match status" value="1"/>
</dbReference>
<comment type="caution">
    <text evidence="3">The sequence shown here is derived from an EMBL/GenBank/DDBJ whole genome shotgun (WGS) entry which is preliminary data.</text>
</comment>
<dbReference type="Gene3D" id="2.40.50.100">
    <property type="match status" value="1"/>
</dbReference>
<dbReference type="eggNOG" id="COG0845">
    <property type="taxonomic scope" value="Bacteria"/>
</dbReference>
<dbReference type="Gene3D" id="1.10.287.470">
    <property type="entry name" value="Helix hairpin bin"/>
    <property type="match status" value="1"/>
</dbReference>
<protein>
    <submittedName>
        <fullName evidence="3">Secretion protein HlyD</fullName>
    </submittedName>
</protein>
<keyword evidence="4" id="KW-1185">Reference proteome</keyword>
<dbReference type="AlphaFoldDB" id="Q0FWV8"/>
<reference evidence="3 4" key="1">
    <citation type="journal article" date="2010" name="J. Bacteriol.">
        <title>Genome sequences of Pelagibaca bermudensis HTCC2601T and Maritimibacter alkaliphilus HTCC2654T, the type strains of two marine Roseobacter genera.</title>
        <authorList>
            <person name="Thrash J.C."/>
            <person name="Cho J.C."/>
            <person name="Ferriera S."/>
            <person name="Johnson J."/>
            <person name="Vergin K.L."/>
            <person name="Giovannoni S.J."/>
        </authorList>
    </citation>
    <scope>NUCLEOTIDE SEQUENCE [LARGE SCALE GENOMIC DNA]</scope>
    <source>
        <strain evidence="4">DSM 26914 / JCM 13377 / KCTC 12554 / HTCC2601</strain>
    </source>
</reference>
<dbReference type="GO" id="GO:1990281">
    <property type="term" value="C:efflux pump complex"/>
    <property type="evidence" value="ECO:0007669"/>
    <property type="project" value="TreeGrafter"/>
</dbReference>
<dbReference type="PANTHER" id="PTHR30469">
    <property type="entry name" value="MULTIDRUG RESISTANCE PROTEIN MDTA"/>
    <property type="match status" value="1"/>
</dbReference>
<accession>Q0FWV8</accession>
<evidence type="ECO:0000256" key="1">
    <source>
        <dbReference type="ARBA" id="ARBA00009477"/>
    </source>
</evidence>
<feature type="domain" description="YknX-like barrel-sandwich hybrid" evidence="2">
    <location>
        <begin position="32"/>
        <end position="177"/>
    </location>
</feature>
<dbReference type="PANTHER" id="PTHR30469:SF15">
    <property type="entry name" value="HLYD FAMILY OF SECRETION PROTEINS"/>
    <property type="match status" value="1"/>
</dbReference>
<evidence type="ECO:0000313" key="4">
    <source>
        <dbReference type="Proteomes" id="UP000006230"/>
    </source>
</evidence>
<dbReference type="InterPro" id="IPR058639">
    <property type="entry name" value="BSH_YknX-like"/>
</dbReference>
<evidence type="ECO:0000313" key="3">
    <source>
        <dbReference type="EMBL" id="EAU48444.1"/>
    </source>
</evidence>
<evidence type="ECO:0000259" key="2">
    <source>
        <dbReference type="Pfam" id="PF25984"/>
    </source>
</evidence>
<comment type="similarity">
    <text evidence="1">Belongs to the membrane fusion protein (MFP) (TC 8.A.1) family.</text>
</comment>
<dbReference type="HOGENOM" id="CLU_067274_0_0_5"/>
<name>Q0FWV8_SALBH</name>
<dbReference type="Proteomes" id="UP000006230">
    <property type="component" value="Unassembled WGS sequence"/>
</dbReference>
<dbReference type="GO" id="GO:0015562">
    <property type="term" value="F:efflux transmembrane transporter activity"/>
    <property type="evidence" value="ECO:0007669"/>
    <property type="project" value="TreeGrafter"/>
</dbReference>
<sequence>MPALLLGLTLAAPVSALPHDCLIEPQAVISLTSTEQGRIDEVLVRRGGRVSAGQPLIRLEESIQRLQLEMASAKAGTDVELRAAAARVDFRREALARAERLFAKQTVTEASVEDKRIELTLSEMALEEAQVARELAQIERRMASALLDRRTISSPADGIVLSVEAAAGEYASDTEEMMVLAVMDPLLVEVFVPLDYFDRIAVGDSYEVSQVAPLDGRFEATVRTVDRVFDAASGTFGVQLEMANPGTEIPAGIRCTVDFDQASH</sequence>
<dbReference type="Pfam" id="PF25984">
    <property type="entry name" value="BSH_YknX"/>
    <property type="match status" value="1"/>
</dbReference>
<organism evidence="3 4">
    <name type="scientific">Salipiger bermudensis (strain DSM 26914 / JCM 13377 / KCTC 12554 / HTCC2601)</name>
    <name type="common">Pelagibaca bermudensis</name>
    <dbReference type="NCBI Taxonomy" id="314265"/>
    <lineage>
        <taxon>Bacteria</taxon>
        <taxon>Pseudomonadati</taxon>
        <taxon>Pseudomonadota</taxon>
        <taxon>Alphaproteobacteria</taxon>
        <taxon>Rhodobacterales</taxon>
        <taxon>Roseobacteraceae</taxon>
        <taxon>Salipiger</taxon>
    </lineage>
</organism>
<dbReference type="Gene3D" id="2.40.30.170">
    <property type="match status" value="1"/>
</dbReference>
<dbReference type="SUPFAM" id="SSF111369">
    <property type="entry name" value="HlyD-like secretion proteins"/>
    <property type="match status" value="1"/>
</dbReference>
<proteinExistence type="inferred from homology"/>
<gene>
    <name evidence="3" type="ORF">R2601_02688</name>
</gene>
<dbReference type="STRING" id="314265.R2601_02688"/>